<dbReference type="RefSeq" id="WP_344570164.1">
    <property type="nucleotide sequence ID" value="NZ_BAAARJ010000024.1"/>
</dbReference>
<gene>
    <name evidence="1" type="ORF">GCM10009863_59660</name>
</gene>
<dbReference type="EMBL" id="BAAARJ010000024">
    <property type="protein sequence ID" value="GAA2635314.1"/>
    <property type="molecule type" value="Genomic_DNA"/>
</dbReference>
<sequence length="96" mass="10487">MSRISTVVPGPIREWGAMHGVVMERLAREVLAGLPDDGARGEVLELLECVQSNPRGFPDVREIIGAEVREAFGSCCWVRYAVHDGAIEVRDIGRVG</sequence>
<comment type="caution">
    <text evidence="1">The sequence shown here is derived from an EMBL/GenBank/DDBJ whole genome shotgun (WGS) entry which is preliminary data.</text>
</comment>
<accession>A0ABP6D477</accession>
<evidence type="ECO:0000313" key="2">
    <source>
        <dbReference type="Proteomes" id="UP001501447"/>
    </source>
</evidence>
<proteinExistence type="predicted"/>
<protein>
    <submittedName>
        <fullName evidence="1">Uncharacterized protein</fullName>
    </submittedName>
</protein>
<evidence type="ECO:0000313" key="1">
    <source>
        <dbReference type="EMBL" id="GAA2635314.1"/>
    </source>
</evidence>
<dbReference type="Proteomes" id="UP001501447">
    <property type="component" value="Unassembled WGS sequence"/>
</dbReference>
<reference evidence="2" key="1">
    <citation type="journal article" date="2019" name="Int. J. Syst. Evol. Microbiol.">
        <title>The Global Catalogue of Microorganisms (GCM) 10K type strain sequencing project: providing services to taxonomists for standard genome sequencing and annotation.</title>
        <authorList>
            <consortium name="The Broad Institute Genomics Platform"/>
            <consortium name="The Broad Institute Genome Sequencing Center for Infectious Disease"/>
            <person name="Wu L."/>
            <person name="Ma J."/>
        </authorList>
    </citation>
    <scope>NUCLEOTIDE SEQUENCE [LARGE SCALE GENOMIC DNA]</scope>
    <source>
        <strain evidence="2">JCM 16373</strain>
    </source>
</reference>
<name>A0ABP6D477_9ACTN</name>
<keyword evidence="2" id="KW-1185">Reference proteome</keyword>
<organism evidence="1 2">
    <name type="scientific">Streptomyces axinellae</name>
    <dbReference type="NCBI Taxonomy" id="552788"/>
    <lineage>
        <taxon>Bacteria</taxon>
        <taxon>Bacillati</taxon>
        <taxon>Actinomycetota</taxon>
        <taxon>Actinomycetes</taxon>
        <taxon>Kitasatosporales</taxon>
        <taxon>Streptomycetaceae</taxon>
        <taxon>Streptomyces</taxon>
    </lineage>
</organism>